<gene>
    <name evidence="1" type="ORF">MOHU_06620</name>
</gene>
<dbReference type="EMBL" id="PVXM01000007">
    <property type="protein sequence ID" value="PRR74681.1"/>
    <property type="molecule type" value="Genomic_DNA"/>
</dbReference>
<dbReference type="AlphaFoldDB" id="A0A2T0AVJ6"/>
<evidence type="ECO:0000313" key="2">
    <source>
        <dbReference type="Proteomes" id="UP000238415"/>
    </source>
</evidence>
<evidence type="ECO:0008006" key="3">
    <source>
        <dbReference type="Google" id="ProtNLM"/>
    </source>
</evidence>
<dbReference type="Proteomes" id="UP000238415">
    <property type="component" value="Unassembled WGS sequence"/>
</dbReference>
<reference evidence="1 2" key="1">
    <citation type="submission" date="2018-03" db="EMBL/GenBank/DDBJ databases">
        <title>Genome sequence of Moorella humiferrea DSM 23265.</title>
        <authorList>
            <person name="Poehlein A."/>
            <person name="Daniel R."/>
        </authorList>
    </citation>
    <scope>NUCLEOTIDE SEQUENCE [LARGE SCALE GENOMIC DNA]</scope>
    <source>
        <strain evidence="1 2">DSM 23265</strain>
    </source>
</reference>
<proteinExistence type="predicted"/>
<sequence length="315" mass="35355">MMVIYHCFGGSHSSVTAAAIHLGLLSRHRLPTAAELLALPYFDGRSRGEEGDLKYMGTDAYGNKVYAVGKKNLGARFETFLYNLAAVIGIPRRNILLLNTSPLVNMSMRIGGFISRRMGLTFLGRPLVVWGTRRAFPRLGLFVAENRNLWQNNRITPLKPSIKRNIIIYACFSGTHAAVVAAALHAGRLSFHHLPDWKELKELPHFDTPEGQGGLRFFALTPSGHAVYTAAVGHDGETAKRAAATFLAAWDGEPERVLWIDVSGRVSFFWRIGAFCRRYNYLGWLGRLFLRWSLARDYHVIGDIVKKTKRQERGE</sequence>
<dbReference type="RefSeq" id="WP_170066170.1">
    <property type="nucleotide sequence ID" value="NZ_CP136418.1"/>
</dbReference>
<organism evidence="1 2">
    <name type="scientific">Neomoorella humiferrea</name>
    <dbReference type="NCBI Taxonomy" id="676965"/>
    <lineage>
        <taxon>Bacteria</taxon>
        <taxon>Bacillati</taxon>
        <taxon>Bacillota</taxon>
        <taxon>Clostridia</taxon>
        <taxon>Neomoorellales</taxon>
        <taxon>Neomoorellaceae</taxon>
        <taxon>Neomoorella</taxon>
    </lineage>
</organism>
<comment type="caution">
    <text evidence="1">The sequence shown here is derived from an EMBL/GenBank/DDBJ whole genome shotgun (WGS) entry which is preliminary data.</text>
</comment>
<dbReference type="InterPro" id="IPR021525">
    <property type="entry name" value="DUF3189"/>
</dbReference>
<keyword evidence="2" id="KW-1185">Reference proteome</keyword>
<accession>A0A2T0AVJ6</accession>
<dbReference type="Pfam" id="PF11385">
    <property type="entry name" value="DUF3189"/>
    <property type="match status" value="2"/>
</dbReference>
<protein>
    <recommendedName>
        <fullName evidence="3">DUF3189 domain-containing protein</fullName>
    </recommendedName>
</protein>
<name>A0A2T0AVJ6_9FIRM</name>
<evidence type="ECO:0000313" key="1">
    <source>
        <dbReference type="EMBL" id="PRR74681.1"/>
    </source>
</evidence>